<dbReference type="SMART" id="SM01014">
    <property type="entry name" value="ARID"/>
    <property type="match status" value="1"/>
</dbReference>
<proteinExistence type="predicted"/>
<feature type="compositionally biased region" description="Low complexity" evidence="1">
    <location>
        <begin position="107"/>
        <end position="122"/>
    </location>
</feature>
<feature type="compositionally biased region" description="Low complexity" evidence="1">
    <location>
        <begin position="23"/>
        <end position="54"/>
    </location>
</feature>
<feature type="region of interest" description="Disordered" evidence="1">
    <location>
        <begin position="1212"/>
        <end position="1312"/>
    </location>
</feature>
<dbReference type="SMART" id="SM00501">
    <property type="entry name" value="BRIGHT"/>
    <property type="match status" value="1"/>
</dbReference>
<dbReference type="Gene3D" id="1.10.150.60">
    <property type="entry name" value="ARID DNA-binding domain"/>
    <property type="match status" value="1"/>
</dbReference>
<dbReference type="EMBL" id="MU157915">
    <property type="protein sequence ID" value="KAF9523549.1"/>
    <property type="molecule type" value="Genomic_DNA"/>
</dbReference>
<feature type="compositionally biased region" description="Polar residues" evidence="1">
    <location>
        <begin position="140"/>
        <end position="154"/>
    </location>
</feature>
<feature type="domain" description="ARID" evidence="2">
    <location>
        <begin position="513"/>
        <end position="617"/>
    </location>
</feature>
<feature type="compositionally biased region" description="Polar residues" evidence="1">
    <location>
        <begin position="484"/>
        <end position="495"/>
    </location>
</feature>
<comment type="caution">
    <text evidence="3">The sequence shown here is derived from an EMBL/GenBank/DDBJ whole genome shotgun (WGS) entry which is preliminary data.</text>
</comment>
<name>A0A9P6JK75_9AGAR</name>
<feature type="compositionally biased region" description="Polar residues" evidence="1">
    <location>
        <begin position="458"/>
        <end position="474"/>
    </location>
</feature>
<feature type="compositionally biased region" description="Polar residues" evidence="1">
    <location>
        <begin position="244"/>
        <end position="264"/>
    </location>
</feature>
<dbReference type="InterPro" id="IPR001606">
    <property type="entry name" value="ARID_dom"/>
</dbReference>
<dbReference type="Proteomes" id="UP000807306">
    <property type="component" value="Unassembled WGS sequence"/>
</dbReference>
<feature type="region of interest" description="Disordered" evidence="1">
    <location>
        <begin position="104"/>
        <end position="175"/>
    </location>
</feature>
<feature type="region of interest" description="Disordered" evidence="1">
    <location>
        <begin position="395"/>
        <end position="495"/>
    </location>
</feature>
<feature type="region of interest" description="Disordered" evidence="1">
    <location>
        <begin position="923"/>
        <end position="1150"/>
    </location>
</feature>
<dbReference type="PROSITE" id="PS51011">
    <property type="entry name" value="ARID"/>
    <property type="match status" value="1"/>
</dbReference>
<feature type="compositionally biased region" description="Low complexity" evidence="1">
    <location>
        <begin position="216"/>
        <end position="238"/>
    </location>
</feature>
<evidence type="ECO:0000256" key="1">
    <source>
        <dbReference type="SAM" id="MobiDB-lite"/>
    </source>
</evidence>
<feature type="compositionally biased region" description="Low complexity" evidence="1">
    <location>
        <begin position="1022"/>
        <end position="1057"/>
    </location>
</feature>
<dbReference type="CDD" id="cd16100">
    <property type="entry name" value="ARID"/>
    <property type="match status" value="1"/>
</dbReference>
<feature type="compositionally biased region" description="Low complexity" evidence="1">
    <location>
        <begin position="987"/>
        <end position="996"/>
    </location>
</feature>
<dbReference type="GO" id="GO:0003677">
    <property type="term" value="F:DNA binding"/>
    <property type="evidence" value="ECO:0007669"/>
    <property type="project" value="InterPro"/>
</dbReference>
<evidence type="ECO:0000313" key="3">
    <source>
        <dbReference type="EMBL" id="KAF9523549.1"/>
    </source>
</evidence>
<feature type="region of interest" description="Disordered" evidence="1">
    <location>
        <begin position="207"/>
        <end position="308"/>
    </location>
</feature>
<accession>A0A9P6JK75</accession>
<dbReference type="Pfam" id="PF01388">
    <property type="entry name" value="ARID"/>
    <property type="match status" value="1"/>
</dbReference>
<feature type="compositionally biased region" description="Polar residues" evidence="1">
    <location>
        <begin position="1091"/>
        <end position="1106"/>
    </location>
</feature>
<gene>
    <name evidence="3" type="ORF">CPB83DRAFT_799200</name>
</gene>
<feature type="compositionally biased region" description="Low complexity" evidence="1">
    <location>
        <begin position="1263"/>
        <end position="1272"/>
    </location>
</feature>
<dbReference type="OrthoDB" id="1938591at2759"/>
<feature type="region of interest" description="Disordered" evidence="1">
    <location>
        <begin position="23"/>
        <end position="65"/>
    </location>
</feature>
<evidence type="ECO:0000259" key="2">
    <source>
        <dbReference type="PROSITE" id="PS51011"/>
    </source>
</evidence>
<organism evidence="3 4">
    <name type="scientific">Crepidotus variabilis</name>
    <dbReference type="NCBI Taxonomy" id="179855"/>
    <lineage>
        <taxon>Eukaryota</taxon>
        <taxon>Fungi</taxon>
        <taxon>Dikarya</taxon>
        <taxon>Basidiomycota</taxon>
        <taxon>Agaricomycotina</taxon>
        <taxon>Agaricomycetes</taxon>
        <taxon>Agaricomycetidae</taxon>
        <taxon>Agaricales</taxon>
        <taxon>Agaricineae</taxon>
        <taxon>Crepidotaceae</taxon>
        <taxon>Crepidotus</taxon>
    </lineage>
</organism>
<reference evidence="3" key="1">
    <citation type="submission" date="2020-11" db="EMBL/GenBank/DDBJ databases">
        <authorList>
            <consortium name="DOE Joint Genome Institute"/>
            <person name="Ahrendt S."/>
            <person name="Riley R."/>
            <person name="Andreopoulos W."/>
            <person name="Labutti K."/>
            <person name="Pangilinan J."/>
            <person name="Ruiz-Duenas F.J."/>
            <person name="Barrasa J.M."/>
            <person name="Sanchez-Garcia M."/>
            <person name="Camarero S."/>
            <person name="Miyauchi S."/>
            <person name="Serrano A."/>
            <person name="Linde D."/>
            <person name="Babiker R."/>
            <person name="Drula E."/>
            <person name="Ayuso-Fernandez I."/>
            <person name="Pacheco R."/>
            <person name="Padilla G."/>
            <person name="Ferreira P."/>
            <person name="Barriuso J."/>
            <person name="Kellner H."/>
            <person name="Castanera R."/>
            <person name="Alfaro M."/>
            <person name="Ramirez L."/>
            <person name="Pisabarro A.G."/>
            <person name="Kuo A."/>
            <person name="Tritt A."/>
            <person name="Lipzen A."/>
            <person name="He G."/>
            <person name="Yan M."/>
            <person name="Ng V."/>
            <person name="Cullen D."/>
            <person name="Martin F."/>
            <person name="Rosso M.-N."/>
            <person name="Henrissat B."/>
            <person name="Hibbett D."/>
            <person name="Martinez A.T."/>
            <person name="Grigoriev I.V."/>
        </authorList>
    </citation>
    <scope>NUCLEOTIDE SEQUENCE</scope>
    <source>
        <strain evidence="3">CBS 506.95</strain>
    </source>
</reference>
<protein>
    <recommendedName>
        <fullName evidence="2">ARID domain-containing protein</fullName>
    </recommendedName>
</protein>
<feature type="compositionally biased region" description="Low complexity" evidence="1">
    <location>
        <begin position="933"/>
        <end position="945"/>
    </location>
</feature>
<feature type="compositionally biased region" description="Polar residues" evidence="1">
    <location>
        <begin position="404"/>
        <end position="418"/>
    </location>
</feature>
<dbReference type="SUPFAM" id="SSF46774">
    <property type="entry name" value="ARID-like"/>
    <property type="match status" value="1"/>
</dbReference>
<feature type="compositionally biased region" description="Polar residues" evidence="1">
    <location>
        <begin position="429"/>
        <end position="447"/>
    </location>
</feature>
<evidence type="ECO:0000313" key="4">
    <source>
        <dbReference type="Proteomes" id="UP000807306"/>
    </source>
</evidence>
<dbReference type="InterPro" id="IPR036431">
    <property type="entry name" value="ARID_dom_sf"/>
</dbReference>
<keyword evidence="4" id="KW-1185">Reference proteome</keyword>
<sequence length="1342" mass="145345">MADRLPQYSMIPQNYNNNLIHAQQQHHLQQQQSQGNQQSQQQGLSMGQEQQQGQQPGGGGMNQPSMEQRAWVMQQLSRQTAGGDMNGISQAQMAEFILKRNQLARAQQQQGQSQHGQQPFGGMNVGMAQMGNGGPVLPGNAQQPSFHENSGQSQMPPGFPTMGGMPNGSMNSAASLQGRNSNMMAAVSNAERERQMGLLFTAQPQNGQGHMKQFHQQTGQQGPGPQQQQPGGPGSSQQNAMREAQQNQFGNQPSSADMFSSPAMSQEALRRASPHPNMGHPQPGMGQLPNQNAQPGVGVGGGGPILGRPNMADMNQRVNSLKASIVQLESALPQFQQRVEAARGTPMEGQYHMKFKEAHLELAKRKEQFRNFMLMWRQQQAQAQGNMVGVIGGAPDQNPHAWMAQTNQGQSFDPSNGQIPRPQMGQPPHMQTSPNLGQSQAQTNPLMNQGLIPPRSIPTPQQNPSTHGGLQSPFTGGMNAPSPFKQNPQGIPQQANMQGNNGAVGFPGMANMVLDKQRFDAALKSFCAKRSMKLDPRLLSVENRTVDLHGLHVQVMQEGGFAKVEGNDNMWSIIGGKLGFVQFPGNATEPATSGPGVAQQLQHIYKEYLAPFETWYITALHENKKQQIHMATANLQAQLSAIRSPISMQQAPQLASLSVPDLIARGVDEKTIQFIETNRPLLQRLFQEQRSFAAGLRGHQSQGSMQMNEQPGQMGARPPGLGGPMQFSGPSGQQASQNAAMMANRQLMINQQALQQSNGSMQGQLPGGMLGPRIPSQQPQSMPPQIQSFMLRNNLPMAQAAQTIRDLKAKFPVIDPSTRNLEVHVSQQMEYNQLLEQLHRQCHDFENKLPMMAVFLKEESEPFLKKMVDMICTVNQQRTTLANASGPRYIIGLETLRDMAGEMGRVNEMFLSHLRSNNSLGQMGQMHKEIARQPQQGQPLEQGPHPMVPHLPPQVMKQEIQGQSGRTFVPGRPPSSVGAHQPPQPPQMQSHQMPQPNMGQPLRPPVSLQQPPKRKQPPPGAPVSTPSPAAMNSAPTPVASASTPTAIASSPSAPTKSPKAKPPPKPKAIIPKQRRPSKVATPNVPPATAGTPESAQPSASTPSSNGKRQREEETTPTLGGLLGGDSSEVANEGSPPKRAKTEWEAQPSEAMLKKEEAIANIKTEEDATNFFDQIQELIKAAGSQEDGQHVTTGIAKTLDIFLKGYGPGADVLEGIASGSGTGGEPREPSPPPPLADAFDEFFDFSFGTVEDEDSKAATPDLVSSSSTNPSPESNHDAEAGHHLLSSTSSSAMDVKTEDISDPLRLGPWKEIDGGEGAYYQTVDWKWDSPMPTLEQPWAIFNS</sequence>